<keyword evidence="4 7" id="KW-0812">Transmembrane</keyword>
<evidence type="ECO:0000256" key="5">
    <source>
        <dbReference type="ARBA" id="ARBA00022989"/>
    </source>
</evidence>
<keyword evidence="3" id="KW-1003">Cell membrane</keyword>
<feature type="transmembrane region" description="Helical" evidence="7">
    <location>
        <begin position="43"/>
        <end position="62"/>
    </location>
</feature>
<evidence type="ECO:0000256" key="6">
    <source>
        <dbReference type="ARBA" id="ARBA00023136"/>
    </source>
</evidence>
<evidence type="ECO:0000256" key="2">
    <source>
        <dbReference type="ARBA" id="ARBA00022448"/>
    </source>
</evidence>
<feature type="transmembrane region" description="Helical" evidence="7">
    <location>
        <begin position="203"/>
        <end position="228"/>
    </location>
</feature>
<dbReference type="PANTHER" id="PTHR42718:SF46">
    <property type="entry name" value="BLR6921 PROTEIN"/>
    <property type="match status" value="1"/>
</dbReference>
<feature type="transmembrane region" description="Helical" evidence="7">
    <location>
        <begin position="131"/>
        <end position="150"/>
    </location>
</feature>
<proteinExistence type="predicted"/>
<accession>A0A841FG95</accession>
<feature type="transmembrane region" description="Helical" evidence="7">
    <location>
        <begin position="364"/>
        <end position="382"/>
    </location>
</feature>
<reference evidence="9 10" key="1">
    <citation type="submission" date="2020-08" db="EMBL/GenBank/DDBJ databases">
        <title>Genomic Encyclopedia of Type Strains, Phase IV (KMG-IV): sequencing the most valuable type-strain genomes for metagenomic binning, comparative biology and taxonomic classification.</title>
        <authorList>
            <person name="Goeker M."/>
        </authorList>
    </citation>
    <scope>NUCLEOTIDE SEQUENCE [LARGE SCALE GENOMIC DNA]</scope>
    <source>
        <strain evidence="9 10">YIM 65646</strain>
    </source>
</reference>
<dbReference type="Gene3D" id="1.20.1250.20">
    <property type="entry name" value="MFS general substrate transporter like domains"/>
    <property type="match status" value="1"/>
</dbReference>
<dbReference type="Pfam" id="PF07690">
    <property type="entry name" value="MFS_1"/>
    <property type="match status" value="1"/>
</dbReference>
<organism evidence="9 10">
    <name type="scientific">Phytomonospora endophytica</name>
    <dbReference type="NCBI Taxonomy" id="714109"/>
    <lineage>
        <taxon>Bacteria</taxon>
        <taxon>Bacillati</taxon>
        <taxon>Actinomycetota</taxon>
        <taxon>Actinomycetes</taxon>
        <taxon>Micromonosporales</taxon>
        <taxon>Micromonosporaceae</taxon>
        <taxon>Phytomonospora</taxon>
    </lineage>
</organism>
<evidence type="ECO:0000313" key="9">
    <source>
        <dbReference type="EMBL" id="MBB6035276.1"/>
    </source>
</evidence>
<feature type="transmembrane region" description="Helical" evidence="7">
    <location>
        <begin position="292"/>
        <end position="317"/>
    </location>
</feature>
<evidence type="ECO:0000256" key="3">
    <source>
        <dbReference type="ARBA" id="ARBA00022475"/>
    </source>
</evidence>
<dbReference type="RefSeq" id="WP_184788126.1">
    <property type="nucleotide sequence ID" value="NZ_BONT01000004.1"/>
</dbReference>
<sequence>MFRSRWWPLAAIVLAVFMLMLDATVVTVALPAMGDELDTGLGGLQWVLTSYALTMGLLQLPTGMLADRVGHRRMFYAGVALFTAASLACGLAPGIATLVGGRIVQGFAAAILFASTMSLVALTYEGRDRGIAFGVRGMTAGVAVVCGPLVGGALVSGASWRWIFFLNVPVAALCVLIAARTLPRTPHTTTTGTGFASFLRPRFVGAQTGAFVVQAGSFALFMYISVYFQDVRGYTAIGAGLALLPGVVPLLLAGPVAGSLIHRVSPRPLVVGGLGAVTVALTWMFFTGEGSGWWALVPGMALSGFGAGVVLPVLGTLTVDGPGRLGLAAGINNTVQQLGGGIGIATYGAVLGTGDFSLGLHRSYLLAAAVTAVGAAVAYGTLTRVR</sequence>
<dbReference type="SUPFAM" id="SSF103473">
    <property type="entry name" value="MFS general substrate transporter"/>
    <property type="match status" value="1"/>
</dbReference>
<dbReference type="InterPro" id="IPR036259">
    <property type="entry name" value="MFS_trans_sf"/>
</dbReference>
<feature type="domain" description="Major facilitator superfamily (MFS) profile" evidence="8">
    <location>
        <begin position="8"/>
        <end position="386"/>
    </location>
</feature>
<dbReference type="GO" id="GO:0022857">
    <property type="term" value="F:transmembrane transporter activity"/>
    <property type="evidence" value="ECO:0007669"/>
    <property type="project" value="InterPro"/>
</dbReference>
<keyword evidence="2" id="KW-0813">Transport</keyword>
<evidence type="ECO:0000259" key="8">
    <source>
        <dbReference type="PROSITE" id="PS50850"/>
    </source>
</evidence>
<dbReference type="Proteomes" id="UP000548476">
    <property type="component" value="Unassembled WGS sequence"/>
</dbReference>
<dbReference type="GO" id="GO:0005886">
    <property type="term" value="C:plasma membrane"/>
    <property type="evidence" value="ECO:0007669"/>
    <property type="project" value="UniProtKB-SubCell"/>
</dbReference>
<feature type="transmembrane region" description="Helical" evidence="7">
    <location>
        <begin position="338"/>
        <end position="358"/>
    </location>
</feature>
<feature type="transmembrane region" description="Helical" evidence="7">
    <location>
        <begin position="269"/>
        <end position="286"/>
    </location>
</feature>
<feature type="transmembrane region" description="Helical" evidence="7">
    <location>
        <begin position="234"/>
        <end position="257"/>
    </location>
</feature>
<dbReference type="PROSITE" id="PS50850">
    <property type="entry name" value="MFS"/>
    <property type="match status" value="1"/>
</dbReference>
<feature type="transmembrane region" description="Helical" evidence="7">
    <location>
        <begin position="102"/>
        <end position="124"/>
    </location>
</feature>
<evidence type="ECO:0000256" key="1">
    <source>
        <dbReference type="ARBA" id="ARBA00004651"/>
    </source>
</evidence>
<dbReference type="InterPro" id="IPR011701">
    <property type="entry name" value="MFS"/>
</dbReference>
<dbReference type="CDD" id="cd17321">
    <property type="entry name" value="MFS_MMR_MDR_like"/>
    <property type="match status" value="1"/>
</dbReference>
<keyword evidence="10" id="KW-1185">Reference proteome</keyword>
<comment type="subcellular location">
    <subcellularLocation>
        <location evidence="1">Cell membrane</location>
        <topology evidence="1">Multi-pass membrane protein</topology>
    </subcellularLocation>
</comment>
<keyword evidence="5 7" id="KW-1133">Transmembrane helix</keyword>
<dbReference type="EMBL" id="JACHGT010000006">
    <property type="protein sequence ID" value="MBB6035276.1"/>
    <property type="molecule type" value="Genomic_DNA"/>
</dbReference>
<dbReference type="PRINTS" id="PR01036">
    <property type="entry name" value="TCRTETB"/>
</dbReference>
<comment type="caution">
    <text evidence="9">The sequence shown here is derived from an EMBL/GenBank/DDBJ whole genome shotgun (WGS) entry which is preliminary data.</text>
</comment>
<evidence type="ECO:0000256" key="4">
    <source>
        <dbReference type="ARBA" id="ARBA00022692"/>
    </source>
</evidence>
<evidence type="ECO:0000313" key="10">
    <source>
        <dbReference type="Proteomes" id="UP000548476"/>
    </source>
</evidence>
<gene>
    <name evidence="9" type="ORF">HNR73_003133</name>
</gene>
<keyword evidence="6 7" id="KW-0472">Membrane</keyword>
<dbReference type="InterPro" id="IPR020846">
    <property type="entry name" value="MFS_dom"/>
</dbReference>
<dbReference type="PANTHER" id="PTHR42718">
    <property type="entry name" value="MAJOR FACILITATOR SUPERFAMILY MULTIDRUG TRANSPORTER MFSC"/>
    <property type="match status" value="1"/>
</dbReference>
<feature type="transmembrane region" description="Helical" evidence="7">
    <location>
        <begin position="74"/>
        <end position="96"/>
    </location>
</feature>
<name>A0A841FG95_9ACTN</name>
<evidence type="ECO:0000256" key="7">
    <source>
        <dbReference type="SAM" id="Phobius"/>
    </source>
</evidence>
<protein>
    <submittedName>
        <fullName evidence="9">MFS family permease</fullName>
    </submittedName>
</protein>
<feature type="transmembrane region" description="Helical" evidence="7">
    <location>
        <begin position="162"/>
        <end position="182"/>
    </location>
</feature>
<dbReference type="AlphaFoldDB" id="A0A841FG95"/>